<dbReference type="AlphaFoldDB" id="A0AAN6WKL1"/>
<sequence>MAGVVAAAIAVEQVVATGIEAAAAVAIAAPTQPLKVSLSQLVLQPEGTPAADLARSNHTLTIIGDKAYIFGGEDADGKLCNSNLQALALPPAKTHTDPGTSNQALHETFPPFPTQDATTGETLVPAPRKDHAAASRKDTLLIHGGRDASGQPIDEGNCIWACDINALRWSKLPGSTQLFTTMSPRFGHSIFVDEKQDFLVLIGGKGPGCLDTETEVWFYDFNAQAWTTLPKAPHAPIMAAAYRNETLYIITPDGDNPTNLSGAVHYLYLHTSPVEREKPNAMKWETVTFPTSPIAPGPKPREGAALVPITSGYGREYLVYMFGCSPSSDDKEKEFFSDIWTLQLPSARNTGAKAKDKIREKLPGMESGEFSWSEAELIATEQLAVTEGKVHPGPRGLFGADSDGQGKTAVFWGGVNPKGEKEGDGWVLRLAAGYADYDRKE</sequence>
<dbReference type="InterPro" id="IPR011043">
    <property type="entry name" value="Gal_Oxase/kelch_b-propeller"/>
</dbReference>
<proteinExistence type="predicted"/>
<dbReference type="InterPro" id="IPR015915">
    <property type="entry name" value="Kelch-typ_b-propeller"/>
</dbReference>
<name>A0AAN6WKL1_9PEZI</name>
<dbReference type="Pfam" id="PF24681">
    <property type="entry name" value="Kelch_KLHDC2_KLHL20_DRC7"/>
    <property type="match status" value="1"/>
</dbReference>
<keyword evidence="2" id="KW-0408">Iron</keyword>
<dbReference type="SUPFAM" id="SSF50965">
    <property type="entry name" value="Galactose oxidase, central domain"/>
    <property type="match status" value="1"/>
</dbReference>
<accession>A0AAN6WKL1</accession>
<dbReference type="EMBL" id="MU864541">
    <property type="protein sequence ID" value="KAK4183551.1"/>
    <property type="molecule type" value="Genomic_DNA"/>
</dbReference>
<organism evidence="3 4">
    <name type="scientific">Podospora australis</name>
    <dbReference type="NCBI Taxonomy" id="1536484"/>
    <lineage>
        <taxon>Eukaryota</taxon>
        <taxon>Fungi</taxon>
        <taxon>Dikarya</taxon>
        <taxon>Ascomycota</taxon>
        <taxon>Pezizomycotina</taxon>
        <taxon>Sordariomycetes</taxon>
        <taxon>Sordariomycetidae</taxon>
        <taxon>Sordariales</taxon>
        <taxon>Podosporaceae</taxon>
        <taxon>Podospora</taxon>
    </lineage>
</organism>
<evidence type="ECO:0000256" key="2">
    <source>
        <dbReference type="ARBA" id="ARBA00023004"/>
    </source>
</evidence>
<evidence type="ECO:0000313" key="4">
    <source>
        <dbReference type="Proteomes" id="UP001302126"/>
    </source>
</evidence>
<keyword evidence="1" id="KW-0677">Repeat</keyword>
<reference evidence="3" key="2">
    <citation type="submission" date="2023-05" db="EMBL/GenBank/DDBJ databases">
        <authorList>
            <consortium name="Lawrence Berkeley National Laboratory"/>
            <person name="Steindorff A."/>
            <person name="Hensen N."/>
            <person name="Bonometti L."/>
            <person name="Westerberg I."/>
            <person name="Brannstrom I.O."/>
            <person name="Guillou S."/>
            <person name="Cros-Aarteil S."/>
            <person name="Calhoun S."/>
            <person name="Haridas S."/>
            <person name="Kuo A."/>
            <person name="Mondo S."/>
            <person name="Pangilinan J."/>
            <person name="Riley R."/>
            <person name="Labutti K."/>
            <person name="Andreopoulos B."/>
            <person name="Lipzen A."/>
            <person name="Chen C."/>
            <person name="Yanf M."/>
            <person name="Daum C."/>
            <person name="Ng V."/>
            <person name="Clum A."/>
            <person name="Ohm R."/>
            <person name="Martin F."/>
            <person name="Silar P."/>
            <person name="Natvig D."/>
            <person name="Lalanne C."/>
            <person name="Gautier V."/>
            <person name="Ament-Velasquez S.L."/>
            <person name="Kruys A."/>
            <person name="Hutchinson M.I."/>
            <person name="Powell A.J."/>
            <person name="Barry K."/>
            <person name="Miller A.N."/>
            <person name="Grigoriev I.V."/>
            <person name="Debuchy R."/>
            <person name="Gladieux P."/>
            <person name="Thoren M.H."/>
            <person name="Johannesson H."/>
        </authorList>
    </citation>
    <scope>NUCLEOTIDE SEQUENCE</scope>
    <source>
        <strain evidence="3">PSN309</strain>
    </source>
</reference>
<evidence type="ECO:0000313" key="3">
    <source>
        <dbReference type="EMBL" id="KAK4183551.1"/>
    </source>
</evidence>
<protein>
    <submittedName>
        <fullName evidence="3">Uncharacterized protein</fullName>
    </submittedName>
</protein>
<dbReference type="PANTHER" id="PTHR47435">
    <property type="entry name" value="KELCH REPEAT PROTEIN (AFU_ORTHOLOGUE AFUA_5G12780)"/>
    <property type="match status" value="1"/>
</dbReference>
<evidence type="ECO:0000256" key="1">
    <source>
        <dbReference type="ARBA" id="ARBA00022737"/>
    </source>
</evidence>
<dbReference type="GO" id="GO:0019760">
    <property type="term" value="P:glucosinolate metabolic process"/>
    <property type="evidence" value="ECO:0007669"/>
    <property type="project" value="UniProtKB-ARBA"/>
</dbReference>
<comment type="caution">
    <text evidence="3">The sequence shown here is derived from an EMBL/GenBank/DDBJ whole genome shotgun (WGS) entry which is preliminary data.</text>
</comment>
<dbReference type="PANTHER" id="PTHR47435:SF10">
    <property type="entry name" value="TIP ELONGATION ABERRANT PROTEIN 3"/>
    <property type="match status" value="1"/>
</dbReference>
<reference evidence="3" key="1">
    <citation type="journal article" date="2023" name="Mol. Phylogenet. Evol.">
        <title>Genome-scale phylogeny and comparative genomics of the fungal order Sordariales.</title>
        <authorList>
            <person name="Hensen N."/>
            <person name="Bonometti L."/>
            <person name="Westerberg I."/>
            <person name="Brannstrom I.O."/>
            <person name="Guillou S."/>
            <person name="Cros-Aarteil S."/>
            <person name="Calhoun S."/>
            <person name="Haridas S."/>
            <person name="Kuo A."/>
            <person name="Mondo S."/>
            <person name="Pangilinan J."/>
            <person name="Riley R."/>
            <person name="LaButti K."/>
            <person name="Andreopoulos B."/>
            <person name="Lipzen A."/>
            <person name="Chen C."/>
            <person name="Yan M."/>
            <person name="Daum C."/>
            <person name="Ng V."/>
            <person name="Clum A."/>
            <person name="Steindorff A."/>
            <person name="Ohm R.A."/>
            <person name="Martin F."/>
            <person name="Silar P."/>
            <person name="Natvig D.O."/>
            <person name="Lalanne C."/>
            <person name="Gautier V."/>
            <person name="Ament-Velasquez S.L."/>
            <person name="Kruys A."/>
            <person name="Hutchinson M.I."/>
            <person name="Powell A.J."/>
            <person name="Barry K."/>
            <person name="Miller A.N."/>
            <person name="Grigoriev I.V."/>
            <person name="Debuchy R."/>
            <person name="Gladieux P."/>
            <person name="Hiltunen Thoren M."/>
            <person name="Johannesson H."/>
        </authorList>
    </citation>
    <scope>NUCLEOTIDE SEQUENCE</scope>
    <source>
        <strain evidence="3">PSN309</strain>
    </source>
</reference>
<keyword evidence="4" id="KW-1185">Reference proteome</keyword>
<dbReference type="Proteomes" id="UP001302126">
    <property type="component" value="Unassembled WGS sequence"/>
</dbReference>
<dbReference type="Gene3D" id="2.120.10.80">
    <property type="entry name" value="Kelch-type beta propeller"/>
    <property type="match status" value="1"/>
</dbReference>
<gene>
    <name evidence="3" type="ORF">QBC35DRAFT_443201</name>
</gene>